<evidence type="ECO:0000256" key="6">
    <source>
        <dbReference type="PROSITE-ProRule" id="PRU00169"/>
    </source>
</evidence>
<dbReference type="InterPro" id="IPR025662">
    <property type="entry name" value="Sigma_54_int_dom_ATP-bd_1"/>
</dbReference>
<dbReference type="InterPro" id="IPR002078">
    <property type="entry name" value="Sigma_54_int"/>
</dbReference>
<evidence type="ECO:0000256" key="1">
    <source>
        <dbReference type="ARBA" id="ARBA00022741"/>
    </source>
</evidence>
<dbReference type="SUPFAM" id="SSF52540">
    <property type="entry name" value="P-loop containing nucleoside triphosphate hydrolases"/>
    <property type="match status" value="1"/>
</dbReference>
<dbReference type="Gene3D" id="1.10.10.60">
    <property type="entry name" value="Homeodomain-like"/>
    <property type="match status" value="1"/>
</dbReference>
<keyword evidence="1" id="KW-0547">Nucleotide-binding</keyword>
<keyword evidence="3" id="KW-0805">Transcription regulation</keyword>
<feature type="modified residue" description="4-aspartylphosphate" evidence="6">
    <location>
        <position position="52"/>
    </location>
</feature>
<feature type="region of interest" description="Disordered" evidence="7">
    <location>
        <begin position="394"/>
        <end position="413"/>
    </location>
</feature>
<dbReference type="AlphaFoldDB" id="A0A1G5E577"/>
<dbReference type="FunFam" id="3.40.50.300:FF:000006">
    <property type="entry name" value="DNA-binding transcriptional regulator NtrC"/>
    <property type="match status" value="1"/>
</dbReference>
<dbReference type="InterPro" id="IPR001789">
    <property type="entry name" value="Sig_transdc_resp-reg_receiver"/>
</dbReference>
<evidence type="ECO:0000256" key="4">
    <source>
        <dbReference type="ARBA" id="ARBA00023125"/>
    </source>
</evidence>
<organism evidence="10 11">
    <name type="scientific">Desulfoluna spongiiphila</name>
    <dbReference type="NCBI Taxonomy" id="419481"/>
    <lineage>
        <taxon>Bacteria</taxon>
        <taxon>Pseudomonadati</taxon>
        <taxon>Thermodesulfobacteriota</taxon>
        <taxon>Desulfobacteria</taxon>
        <taxon>Desulfobacterales</taxon>
        <taxon>Desulfolunaceae</taxon>
        <taxon>Desulfoluna</taxon>
    </lineage>
</organism>
<keyword evidence="5" id="KW-0804">Transcription</keyword>
<evidence type="ECO:0000259" key="9">
    <source>
        <dbReference type="PROSITE" id="PS50110"/>
    </source>
</evidence>
<accession>A0A1G5E577</accession>
<protein>
    <submittedName>
        <fullName evidence="10">Two-component system, NtrC family, response regulator</fullName>
    </submittedName>
</protein>
<dbReference type="InterPro" id="IPR011006">
    <property type="entry name" value="CheY-like_superfamily"/>
</dbReference>
<dbReference type="GO" id="GO:0000160">
    <property type="term" value="P:phosphorelay signal transduction system"/>
    <property type="evidence" value="ECO:0007669"/>
    <property type="project" value="InterPro"/>
</dbReference>
<gene>
    <name evidence="10" type="ORF">SAMN05216233_105176</name>
</gene>
<evidence type="ECO:0000256" key="7">
    <source>
        <dbReference type="SAM" id="MobiDB-lite"/>
    </source>
</evidence>
<dbReference type="Gene3D" id="1.10.8.60">
    <property type="match status" value="1"/>
</dbReference>
<evidence type="ECO:0000256" key="5">
    <source>
        <dbReference type="ARBA" id="ARBA00023163"/>
    </source>
</evidence>
<feature type="domain" description="Response regulatory" evidence="9">
    <location>
        <begin position="3"/>
        <end position="117"/>
    </location>
</feature>
<dbReference type="Pfam" id="PF00072">
    <property type="entry name" value="Response_reg"/>
    <property type="match status" value="1"/>
</dbReference>
<dbReference type="PROSITE" id="PS50110">
    <property type="entry name" value="RESPONSE_REGULATORY"/>
    <property type="match status" value="1"/>
</dbReference>
<dbReference type="PROSITE" id="PS00675">
    <property type="entry name" value="SIGMA54_INTERACT_1"/>
    <property type="match status" value="1"/>
</dbReference>
<dbReference type="GO" id="GO:0006355">
    <property type="term" value="P:regulation of DNA-templated transcription"/>
    <property type="evidence" value="ECO:0007669"/>
    <property type="project" value="InterPro"/>
</dbReference>
<dbReference type="SUPFAM" id="SSF46689">
    <property type="entry name" value="Homeodomain-like"/>
    <property type="match status" value="1"/>
</dbReference>
<dbReference type="GO" id="GO:0003677">
    <property type="term" value="F:DNA binding"/>
    <property type="evidence" value="ECO:0007669"/>
    <property type="project" value="UniProtKB-KW"/>
</dbReference>
<sequence length="468" mass="51391">MATVLIVDDDETLCYSLSRVITAKGHLAVTAKTLTEGLDKARQASFDAVFLDVRLPDGNGLEAISELEQMPSSPEVIIMTGLGDPDGAELAMINGAWDYLEKTSSTREISLTLARALQYREEKKSAAASAPVVSLVREGIIGSSPGIKGCLDLVARSAVSDANILITGETGTGKELFARAVHENSARKKGPFVIVDCASIPETLVESLLFGHNKGAFTGAERARTGLIVEAHGGTLFLDEVGELPMALQKAFLRVLQERTVRPLGSRHEVESHFRLVAATNRNLEAMVDEGTFRKDLLYRIQSFTMELPALRDRTSDVKEIAAYHIHRFCDRYGMDYKGVSADFYGTLEAHAWPGNVRELVNILDQALISARHESTLFPKHLPPRLRARVARARLGSAPRDDESPQNGYSLDEMPTLQDYRDAVSREAEKRYLDDLMRVTAGNVKKACDLAGLSKSRLYALLKQHGLK</sequence>
<dbReference type="InterPro" id="IPR003593">
    <property type="entry name" value="AAA+_ATPase"/>
</dbReference>
<dbReference type="CDD" id="cd00156">
    <property type="entry name" value="REC"/>
    <property type="match status" value="1"/>
</dbReference>
<dbReference type="Gene3D" id="3.40.50.300">
    <property type="entry name" value="P-loop containing nucleotide triphosphate hydrolases"/>
    <property type="match status" value="1"/>
</dbReference>
<dbReference type="GO" id="GO:0005524">
    <property type="term" value="F:ATP binding"/>
    <property type="evidence" value="ECO:0007669"/>
    <property type="project" value="UniProtKB-KW"/>
</dbReference>
<keyword evidence="6" id="KW-0597">Phosphoprotein</keyword>
<dbReference type="PROSITE" id="PS50045">
    <property type="entry name" value="SIGMA54_INTERACT_4"/>
    <property type="match status" value="1"/>
</dbReference>
<dbReference type="InterPro" id="IPR009057">
    <property type="entry name" value="Homeodomain-like_sf"/>
</dbReference>
<dbReference type="STRING" id="419481.SAMN05216233_105176"/>
<evidence type="ECO:0000259" key="8">
    <source>
        <dbReference type="PROSITE" id="PS50045"/>
    </source>
</evidence>
<dbReference type="SMART" id="SM00382">
    <property type="entry name" value="AAA"/>
    <property type="match status" value="1"/>
</dbReference>
<dbReference type="SMART" id="SM00448">
    <property type="entry name" value="REC"/>
    <property type="match status" value="1"/>
</dbReference>
<evidence type="ECO:0000256" key="2">
    <source>
        <dbReference type="ARBA" id="ARBA00022840"/>
    </source>
</evidence>
<dbReference type="InterPro" id="IPR058031">
    <property type="entry name" value="AAA_lid_NorR"/>
</dbReference>
<evidence type="ECO:0000313" key="11">
    <source>
        <dbReference type="Proteomes" id="UP000198870"/>
    </source>
</evidence>
<dbReference type="RefSeq" id="WP_092210342.1">
    <property type="nucleotide sequence ID" value="NZ_FMUX01000005.1"/>
</dbReference>
<dbReference type="PANTHER" id="PTHR32071:SF113">
    <property type="entry name" value="ALGINATE BIOSYNTHESIS TRANSCRIPTIONAL REGULATORY PROTEIN ALGB"/>
    <property type="match status" value="1"/>
</dbReference>
<dbReference type="Pfam" id="PF00158">
    <property type="entry name" value="Sigma54_activat"/>
    <property type="match status" value="1"/>
</dbReference>
<dbReference type="InterPro" id="IPR025943">
    <property type="entry name" value="Sigma_54_int_dom_ATP-bd_2"/>
</dbReference>
<dbReference type="PROSITE" id="PS00676">
    <property type="entry name" value="SIGMA54_INTERACT_2"/>
    <property type="match status" value="1"/>
</dbReference>
<dbReference type="InterPro" id="IPR025944">
    <property type="entry name" value="Sigma_54_int_dom_CS"/>
</dbReference>
<dbReference type="InterPro" id="IPR027417">
    <property type="entry name" value="P-loop_NTPase"/>
</dbReference>
<keyword evidence="2" id="KW-0067">ATP-binding</keyword>
<keyword evidence="4" id="KW-0238">DNA-binding</keyword>
<dbReference type="SUPFAM" id="SSF52172">
    <property type="entry name" value="CheY-like"/>
    <property type="match status" value="1"/>
</dbReference>
<dbReference type="Proteomes" id="UP000198870">
    <property type="component" value="Unassembled WGS sequence"/>
</dbReference>
<dbReference type="Pfam" id="PF25601">
    <property type="entry name" value="AAA_lid_14"/>
    <property type="match status" value="1"/>
</dbReference>
<proteinExistence type="predicted"/>
<dbReference type="EMBL" id="FMUX01000005">
    <property type="protein sequence ID" value="SCY22102.1"/>
    <property type="molecule type" value="Genomic_DNA"/>
</dbReference>
<evidence type="ECO:0000256" key="3">
    <source>
        <dbReference type="ARBA" id="ARBA00023015"/>
    </source>
</evidence>
<evidence type="ECO:0000313" key="10">
    <source>
        <dbReference type="EMBL" id="SCY22102.1"/>
    </source>
</evidence>
<dbReference type="CDD" id="cd00009">
    <property type="entry name" value="AAA"/>
    <property type="match status" value="1"/>
</dbReference>
<name>A0A1G5E577_9BACT</name>
<feature type="domain" description="Sigma-54 factor interaction" evidence="8">
    <location>
        <begin position="140"/>
        <end position="369"/>
    </location>
</feature>
<dbReference type="PROSITE" id="PS00688">
    <property type="entry name" value="SIGMA54_INTERACT_3"/>
    <property type="match status" value="1"/>
</dbReference>
<dbReference type="OrthoDB" id="9763792at2"/>
<dbReference type="Gene3D" id="3.40.50.2300">
    <property type="match status" value="1"/>
</dbReference>
<reference evidence="10 11" key="1">
    <citation type="submission" date="2016-10" db="EMBL/GenBank/DDBJ databases">
        <authorList>
            <person name="de Groot N.N."/>
        </authorList>
    </citation>
    <scope>NUCLEOTIDE SEQUENCE [LARGE SCALE GENOMIC DNA]</scope>
    <source>
        <strain evidence="10 11">AA1</strain>
    </source>
</reference>
<keyword evidence="11" id="KW-1185">Reference proteome</keyword>
<dbReference type="PANTHER" id="PTHR32071">
    <property type="entry name" value="TRANSCRIPTIONAL REGULATORY PROTEIN"/>
    <property type="match status" value="1"/>
</dbReference>